<dbReference type="RefSeq" id="XP_028134332.1">
    <property type="nucleotide sequence ID" value="XM_028278531.1"/>
</dbReference>
<feature type="domain" description="Fucosyltransferase N-terminal" evidence="3">
    <location>
        <begin position="91"/>
        <end position="202"/>
    </location>
</feature>
<evidence type="ECO:0000256" key="1">
    <source>
        <dbReference type="ARBA" id="ARBA00004447"/>
    </source>
</evidence>
<dbReference type="AlphaFoldDB" id="A0A6P7FHC7"/>
<sequence length="232" mass="27361">MKIISYYQKQLYVLCLILAVALFSLCIQMDIVSYNTYYAEYEEYKKNIDDIEIKLVEEWKELRSKQSNLSNLGKILFLGTDEPVVNTTKSYQILVWKYGKMIENRLIKKFSKNWVDPFSNCPVKNCDVTYKDEALSTADLVLFHLHRMKSSKQLPLKRGKSSQIWAFLTEESSYHTFLNRDKGVTIKDYNGVFNWSMSYRVNYSSICLIVPEVCQVPQLWMYSNNKPYCDFI</sequence>
<evidence type="ECO:0000256" key="2">
    <source>
        <dbReference type="ARBA" id="ARBA00023034"/>
    </source>
</evidence>
<evidence type="ECO:0000313" key="4">
    <source>
        <dbReference type="RefSeq" id="XP_028134332.1"/>
    </source>
</evidence>
<protein>
    <submittedName>
        <fullName evidence="4">Uncharacterized protein LOC114329433</fullName>
    </submittedName>
</protein>
<name>A0A6P7FHC7_DIAVI</name>
<keyword evidence="2" id="KW-0333">Golgi apparatus</keyword>
<accession>A0A6P7FHC7</accession>
<gene>
    <name evidence="4" type="primary">LOC114329433</name>
</gene>
<dbReference type="PANTHER" id="PTHR48438:SF1">
    <property type="entry name" value="ALPHA-(1,3)-FUCOSYLTRANSFERASE C-RELATED"/>
    <property type="match status" value="1"/>
</dbReference>
<evidence type="ECO:0000259" key="3">
    <source>
        <dbReference type="Pfam" id="PF17039"/>
    </source>
</evidence>
<reference evidence="4" key="1">
    <citation type="submission" date="2025-08" db="UniProtKB">
        <authorList>
            <consortium name="RefSeq"/>
        </authorList>
    </citation>
    <scope>IDENTIFICATION</scope>
    <source>
        <tissue evidence="4">Whole insect</tissue>
    </source>
</reference>
<dbReference type="PANTHER" id="PTHR48438">
    <property type="entry name" value="ALPHA-(1,3)-FUCOSYLTRANSFERASE C-RELATED"/>
    <property type="match status" value="1"/>
</dbReference>
<dbReference type="InterPro" id="IPR031481">
    <property type="entry name" value="Glyco_tran_10_N"/>
</dbReference>
<organism evidence="4">
    <name type="scientific">Diabrotica virgifera virgifera</name>
    <name type="common">western corn rootworm</name>
    <dbReference type="NCBI Taxonomy" id="50390"/>
    <lineage>
        <taxon>Eukaryota</taxon>
        <taxon>Metazoa</taxon>
        <taxon>Ecdysozoa</taxon>
        <taxon>Arthropoda</taxon>
        <taxon>Hexapoda</taxon>
        <taxon>Insecta</taxon>
        <taxon>Pterygota</taxon>
        <taxon>Neoptera</taxon>
        <taxon>Endopterygota</taxon>
        <taxon>Coleoptera</taxon>
        <taxon>Polyphaga</taxon>
        <taxon>Cucujiformia</taxon>
        <taxon>Chrysomeloidea</taxon>
        <taxon>Chrysomelidae</taxon>
        <taxon>Galerucinae</taxon>
        <taxon>Diabroticina</taxon>
        <taxon>Diabroticites</taxon>
        <taxon>Diabrotica</taxon>
    </lineage>
</organism>
<dbReference type="GO" id="GO:0008417">
    <property type="term" value="F:fucosyltransferase activity"/>
    <property type="evidence" value="ECO:0007669"/>
    <property type="project" value="InterPro"/>
</dbReference>
<comment type="subcellular location">
    <subcellularLocation>
        <location evidence="1">Golgi apparatus</location>
        <location evidence="1">Golgi stack membrane</location>
        <topology evidence="1">Single-pass type II membrane protein</topology>
    </subcellularLocation>
</comment>
<dbReference type="OrthoDB" id="427096at2759"/>
<dbReference type="InterPro" id="IPR001503">
    <property type="entry name" value="Glyco_trans_10"/>
</dbReference>
<dbReference type="Pfam" id="PF17039">
    <property type="entry name" value="Glyco_tran_10_N"/>
    <property type="match status" value="1"/>
</dbReference>
<dbReference type="SUPFAM" id="SSF53756">
    <property type="entry name" value="UDP-Glycosyltransferase/glycogen phosphorylase"/>
    <property type="match status" value="1"/>
</dbReference>
<dbReference type="InParanoid" id="A0A6P7FHC7"/>
<dbReference type="GO" id="GO:0032580">
    <property type="term" value="C:Golgi cisterna membrane"/>
    <property type="evidence" value="ECO:0007669"/>
    <property type="project" value="UniProtKB-SubCell"/>
</dbReference>
<proteinExistence type="predicted"/>